<gene>
    <name evidence="2" type="ORF">PMEA_00022298</name>
</gene>
<feature type="compositionally biased region" description="Polar residues" evidence="1">
    <location>
        <begin position="29"/>
        <end position="38"/>
    </location>
</feature>
<evidence type="ECO:0000313" key="3">
    <source>
        <dbReference type="Proteomes" id="UP001159428"/>
    </source>
</evidence>
<evidence type="ECO:0000313" key="2">
    <source>
        <dbReference type="EMBL" id="CAH3037669.1"/>
    </source>
</evidence>
<dbReference type="EMBL" id="CALNXJ010000004">
    <property type="protein sequence ID" value="CAH3037669.1"/>
    <property type="molecule type" value="Genomic_DNA"/>
</dbReference>
<reference evidence="2 3" key="1">
    <citation type="submission" date="2022-05" db="EMBL/GenBank/DDBJ databases">
        <authorList>
            <consortium name="Genoscope - CEA"/>
            <person name="William W."/>
        </authorList>
    </citation>
    <scope>NUCLEOTIDE SEQUENCE [LARGE SCALE GENOMIC DNA]</scope>
</reference>
<feature type="non-terminal residue" evidence="2">
    <location>
        <position position="1"/>
    </location>
</feature>
<proteinExistence type="predicted"/>
<name>A0AAU9VVG7_9CNID</name>
<accession>A0AAU9VVG7</accession>
<comment type="caution">
    <text evidence="2">The sequence shown here is derived from an EMBL/GenBank/DDBJ whole genome shotgun (WGS) entry which is preliminary data.</text>
</comment>
<dbReference type="AlphaFoldDB" id="A0AAU9VVG7"/>
<dbReference type="Proteomes" id="UP001159428">
    <property type="component" value="Unassembled WGS sequence"/>
</dbReference>
<feature type="region of interest" description="Disordered" evidence="1">
    <location>
        <begin position="1"/>
        <end position="38"/>
    </location>
</feature>
<organism evidence="2 3">
    <name type="scientific">Pocillopora meandrina</name>
    <dbReference type="NCBI Taxonomy" id="46732"/>
    <lineage>
        <taxon>Eukaryota</taxon>
        <taxon>Metazoa</taxon>
        <taxon>Cnidaria</taxon>
        <taxon>Anthozoa</taxon>
        <taxon>Hexacorallia</taxon>
        <taxon>Scleractinia</taxon>
        <taxon>Astrocoeniina</taxon>
        <taxon>Pocilloporidae</taxon>
        <taxon>Pocillopora</taxon>
    </lineage>
</organism>
<protein>
    <submittedName>
        <fullName evidence="2">Uncharacterized protein</fullName>
    </submittedName>
</protein>
<evidence type="ECO:0000256" key="1">
    <source>
        <dbReference type="SAM" id="MobiDB-lite"/>
    </source>
</evidence>
<sequence length="52" mass="5831">SGDSRPIHRSTIGRLSADNRPTIGRLSTDYRSTVDRLSSTDSRPIVDRYIGR</sequence>
<keyword evidence="3" id="KW-1185">Reference proteome</keyword>
<feature type="non-terminal residue" evidence="2">
    <location>
        <position position="52"/>
    </location>
</feature>